<proteinExistence type="predicted"/>
<gene>
    <name evidence="5" type="ORF">ACH5RR_039901</name>
</gene>
<reference evidence="5 6" key="1">
    <citation type="submission" date="2024-11" db="EMBL/GenBank/DDBJ databases">
        <title>A near-complete genome assembly of Cinchona calisaya.</title>
        <authorList>
            <person name="Lian D.C."/>
            <person name="Zhao X.W."/>
            <person name="Wei L."/>
        </authorList>
    </citation>
    <scope>NUCLEOTIDE SEQUENCE [LARGE SCALE GENOMIC DNA]</scope>
    <source>
        <tissue evidence="5">Nenye</tissue>
    </source>
</reference>
<dbReference type="PANTHER" id="PTHR10501">
    <property type="entry name" value="U1 SMALL NUCLEAR RIBONUCLEOPROTEIN A/U2 SMALL NUCLEAR RIBONUCLEOPROTEIN B"/>
    <property type="match status" value="1"/>
</dbReference>
<dbReference type="Gene3D" id="3.30.70.330">
    <property type="match status" value="1"/>
</dbReference>
<dbReference type="InterPro" id="IPR012677">
    <property type="entry name" value="Nucleotide-bd_a/b_plait_sf"/>
</dbReference>
<feature type="region of interest" description="Disordered" evidence="3">
    <location>
        <begin position="1"/>
        <end position="25"/>
    </location>
</feature>
<dbReference type="AlphaFoldDB" id="A0ABD2Y575"/>
<accession>A0ABD2Y575</accession>
<feature type="domain" description="RRM" evidence="4">
    <location>
        <begin position="139"/>
        <end position="225"/>
    </location>
</feature>
<dbReference type="InterPro" id="IPR035979">
    <property type="entry name" value="RBD_domain_sf"/>
</dbReference>
<dbReference type="PROSITE" id="PS50102">
    <property type="entry name" value="RRM"/>
    <property type="match status" value="1"/>
</dbReference>
<protein>
    <recommendedName>
        <fullName evidence="4">RRM domain-containing protein</fullName>
    </recommendedName>
</protein>
<evidence type="ECO:0000256" key="3">
    <source>
        <dbReference type="SAM" id="MobiDB-lite"/>
    </source>
</evidence>
<name>A0ABD2Y575_9GENT</name>
<evidence type="ECO:0000256" key="2">
    <source>
        <dbReference type="PROSITE-ProRule" id="PRU00176"/>
    </source>
</evidence>
<comment type="caution">
    <text evidence="5">The sequence shown here is derived from an EMBL/GenBank/DDBJ whole genome shotgun (WGS) entry which is preliminary data.</text>
</comment>
<keyword evidence="6" id="KW-1185">Reference proteome</keyword>
<dbReference type="Proteomes" id="UP001630127">
    <property type="component" value="Unassembled WGS sequence"/>
</dbReference>
<sequence length="279" mass="30804">MGDPYWRYSVPPQPEGGSIPKPSFPGYLSSDATALTTHQPWSSNDARGSSDYLEKDILQSRSGAYGVDVRGIHPEAGLGGLTSETSIRGYPSTLRDPSLPGQIPAVAPHLSPGIHDTNYERPSSLRRTNGVPVATGESNILFVDGLPTDCSRREVGHLFRPFIGFKELKVVHKEPRRSGDKAMVLCFVEFTDAKCALTAMEALQGYKFDDRKPDSPVLRIHFANFPFRLPSDRDDQRFGGWFQLVRDHFLLENSTAELPSECVYPVGIKTVVQKTAANK</sequence>
<dbReference type="GO" id="GO:0003723">
    <property type="term" value="F:RNA binding"/>
    <property type="evidence" value="ECO:0007669"/>
    <property type="project" value="UniProtKB-UniRule"/>
</dbReference>
<dbReference type="InterPro" id="IPR000504">
    <property type="entry name" value="RRM_dom"/>
</dbReference>
<dbReference type="SMART" id="SM00360">
    <property type="entry name" value="RRM"/>
    <property type="match status" value="1"/>
</dbReference>
<evidence type="ECO:0000313" key="6">
    <source>
        <dbReference type="Proteomes" id="UP001630127"/>
    </source>
</evidence>
<dbReference type="SUPFAM" id="SSF54928">
    <property type="entry name" value="RNA-binding domain, RBD"/>
    <property type="match status" value="1"/>
</dbReference>
<keyword evidence="1 2" id="KW-0694">RNA-binding</keyword>
<evidence type="ECO:0000313" key="5">
    <source>
        <dbReference type="EMBL" id="KAL3500808.1"/>
    </source>
</evidence>
<dbReference type="Pfam" id="PF00076">
    <property type="entry name" value="RRM_1"/>
    <property type="match status" value="1"/>
</dbReference>
<dbReference type="EMBL" id="JBJUIK010000016">
    <property type="protein sequence ID" value="KAL3500808.1"/>
    <property type="molecule type" value="Genomic_DNA"/>
</dbReference>
<dbReference type="CDD" id="cd21618">
    <property type="entry name" value="RRM_AtNSRA_like"/>
    <property type="match status" value="1"/>
</dbReference>
<evidence type="ECO:0000259" key="4">
    <source>
        <dbReference type="PROSITE" id="PS50102"/>
    </source>
</evidence>
<evidence type="ECO:0000256" key="1">
    <source>
        <dbReference type="ARBA" id="ARBA00022884"/>
    </source>
</evidence>
<organism evidence="5 6">
    <name type="scientific">Cinchona calisaya</name>
    <dbReference type="NCBI Taxonomy" id="153742"/>
    <lineage>
        <taxon>Eukaryota</taxon>
        <taxon>Viridiplantae</taxon>
        <taxon>Streptophyta</taxon>
        <taxon>Embryophyta</taxon>
        <taxon>Tracheophyta</taxon>
        <taxon>Spermatophyta</taxon>
        <taxon>Magnoliopsida</taxon>
        <taxon>eudicotyledons</taxon>
        <taxon>Gunneridae</taxon>
        <taxon>Pentapetalae</taxon>
        <taxon>asterids</taxon>
        <taxon>lamiids</taxon>
        <taxon>Gentianales</taxon>
        <taxon>Rubiaceae</taxon>
        <taxon>Cinchonoideae</taxon>
        <taxon>Cinchoneae</taxon>
        <taxon>Cinchona</taxon>
    </lineage>
</organism>